<dbReference type="GO" id="GO:0004750">
    <property type="term" value="F:D-ribulose-phosphate 3-epimerase activity"/>
    <property type="evidence" value="ECO:0007669"/>
    <property type="project" value="UniProtKB-EC"/>
</dbReference>
<dbReference type="NCBIfam" id="TIGR01163">
    <property type="entry name" value="rpe"/>
    <property type="match status" value="1"/>
</dbReference>
<dbReference type="CDD" id="cd00429">
    <property type="entry name" value="RPE"/>
    <property type="match status" value="1"/>
</dbReference>
<reference evidence="13" key="1">
    <citation type="journal article" date="2019" name="Int. J. Syst. Evol. Microbiol.">
        <title>The Global Catalogue of Microorganisms (GCM) 10K type strain sequencing project: providing services to taxonomists for standard genome sequencing and annotation.</title>
        <authorList>
            <consortium name="The Broad Institute Genomics Platform"/>
            <consortium name="The Broad Institute Genome Sequencing Center for Infectious Disease"/>
            <person name="Wu L."/>
            <person name="Ma J."/>
        </authorList>
    </citation>
    <scope>NUCLEOTIDE SEQUENCE [LARGE SCALE GENOMIC DNA]</scope>
    <source>
        <strain evidence="13">CCUG 63287</strain>
    </source>
</reference>
<comment type="pathway">
    <text evidence="10">Carbohydrate degradation.</text>
</comment>
<feature type="binding site" evidence="10">
    <location>
        <position position="66"/>
    </location>
    <ligand>
        <name>substrate</name>
    </ligand>
</feature>
<evidence type="ECO:0000256" key="6">
    <source>
        <dbReference type="ARBA" id="ARBA00009541"/>
    </source>
</evidence>
<dbReference type="SUPFAM" id="SSF51366">
    <property type="entry name" value="Ribulose-phoshate binding barrel"/>
    <property type="match status" value="1"/>
</dbReference>
<comment type="catalytic activity">
    <reaction evidence="1 10 11">
        <text>D-ribulose 5-phosphate = D-xylulose 5-phosphate</text>
        <dbReference type="Rhea" id="RHEA:13677"/>
        <dbReference type="ChEBI" id="CHEBI:57737"/>
        <dbReference type="ChEBI" id="CHEBI:58121"/>
        <dbReference type="EC" id="5.1.3.1"/>
    </reaction>
</comment>
<comment type="cofactor">
    <cofactor evidence="3">
        <name>Co(2+)</name>
        <dbReference type="ChEBI" id="CHEBI:48828"/>
    </cofactor>
</comment>
<feature type="binding site" evidence="10">
    <location>
        <position position="8"/>
    </location>
    <ligand>
        <name>substrate</name>
    </ligand>
</feature>
<comment type="cofactor">
    <cofactor evidence="10">
        <name>a divalent metal cation</name>
        <dbReference type="ChEBI" id="CHEBI:60240"/>
    </cofactor>
    <text evidence="10">Binds 1 divalent metal cation per subunit.</text>
</comment>
<comment type="cofactor">
    <cofactor evidence="4">
        <name>Zn(2+)</name>
        <dbReference type="ChEBI" id="CHEBI:29105"/>
    </cofactor>
</comment>
<comment type="cofactor">
    <cofactor evidence="2">
        <name>Mn(2+)</name>
        <dbReference type="ChEBI" id="CHEBI:29035"/>
    </cofactor>
</comment>
<comment type="function">
    <text evidence="10">Catalyzes the reversible epimerization of D-ribulose 5-phosphate to D-xylulose 5-phosphate.</text>
</comment>
<evidence type="ECO:0000256" key="5">
    <source>
        <dbReference type="ARBA" id="ARBA00001954"/>
    </source>
</evidence>
<gene>
    <name evidence="10 12" type="primary">rpe</name>
    <name evidence="12" type="ORF">ACFO26_03180</name>
</gene>
<dbReference type="PIRSF" id="PIRSF001461">
    <property type="entry name" value="RPE"/>
    <property type="match status" value="1"/>
</dbReference>
<sequence>MKNKIAPSILSADFGTFAQEVQKLEKAGADVVHIDVMDGHFVDNLTFGAGVVAAIRPVSNLFFDVHMMVEEPQKYVDEFAKAGADSMTVHVEATPHIHGTLQAIKKAGMKASVAINPGTSVELIKPVLSMVDMVLVMTVNPGFGGQAFIPEAIEKVAELAKLRTEKELDFEIEVDGGITDETISQALDAGANVFVAGSFVFKGNVTENIEKLRAKLD</sequence>
<feature type="binding site" evidence="10">
    <location>
        <begin position="197"/>
        <end position="198"/>
    </location>
    <ligand>
        <name>substrate</name>
    </ligand>
</feature>
<dbReference type="Gene3D" id="3.20.20.70">
    <property type="entry name" value="Aldolase class I"/>
    <property type="match status" value="1"/>
</dbReference>
<evidence type="ECO:0000256" key="3">
    <source>
        <dbReference type="ARBA" id="ARBA00001941"/>
    </source>
</evidence>
<dbReference type="Pfam" id="PF00834">
    <property type="entry name" value="Ribul_P_3_epim"/>
    <property type="match status" value="1"/>
</dbReference>
<dbReference type="RefSeq" id="WP_213533791.1">
    <property type="nucleotide sequence ID" value="NZ_BOVQ01000002.1"/>
</dbReference>
<comment type="similarity">
    <text evidence="6 10 11">Belongs to the ribulose-phosphate 3-epimerase family.</text>
</comment>
<evidence type="ECO:0000256" key="4">
    <source>
        <dbReference type="ARBA" id="ARBA00001947"/>
    </source>
</evidence>
<feature type="binding site" evidence="10">
    <location>
        <position position="33"/>
    </location>
    <ligand>
        <name>a divalent metal cation</name>
        <dbReference type="ChEBI" id="CHEBI:60240"/>
    </ligand>
</feature>
<dbReference type="EC" id="5.1.3.1" evidence="7 10"/>
<evidence type="ECO:0000256" key="11">
    <source>
        <dbReference type="PIRNR" id="PIRNR001461"/>
    </source>
</evidence>
<comment type="cofactor">
    <cofactor evidence="5">
        <name>Fe(2+)</name>
        <dbReference type="ChEBI" id="CHEBI:29033"/>
    </cofactor>
</comment>
<dbReference type="InterPro" id="IPR000056">
    <property type="entry name" value="Ribul_P_3_epim-like"/>
</dbReference>
<feature type="binding site" evidence="10">
    <location>
        <position position="35"/>
    </location>
    <ligand>
        <name>a divalent metal cation</name>
        <dbReference type="ChEBI" id="CHEBI:60240"/>
    </ligand>
</feature>
<evidence type="ECO:0000256" key="9">
    <source>
        <dbReference type="ARBA" id="ARBA00023235"/>
    </source>
</evidence>
<dbReference type="PANTHER" id="PTHR11749">
    <property type="entry name" value="RIBULOSE-5-PHOSPHATE-3-EPIMERASE"/>
    <property type="match status" value="1"/>
</dbReference>
<feature type="binding site" evidence="10">
    <location>
        <position position="175"/>
    </location>
    <ligand>
        <name>a divalent metal cation</name>
        <dbReference type="ChEBI" id="CHEBI:60240"/>
    </ligand>
</feature>
<dbReference type="Proteomes" id="UP001595987">
    <property type="component" value="Unassembled WGS sequence"/>
</dbReference>
<keyword evidence="10 11" id="KW-0119">Carbohydrate metabolism</keyword>
<feature type="active site" description="Proton donor" evidence="10">
    <location>
        <position position="175"/>
    </location>
</feature>
<organism evidence="12 13">
    <name type="scientific">Lactococcus nasutitermitis</name>
    <dbReference type="NCBI Taxonomy" id="1652957"/>
    <lineage>
        <taxon>Bacteria</taxon>
        <taxon>Bacillati</taxon>
        <taxon>Bacillota</taxon>
        <taxon>Bacilli</taxon>
        <taxon>Lactobacillales</taxon>
        <taxon>Streptococcaceae</taxon>
        <taxon>Lactococcus</taxon>
    </lineage>
</organism>
<proteinExistence type="inferred from homology"/>
<dbReference type="InterPro" id="IPR011060">
    <property type="entry name" value="RibuloseP-bd_barrel"/>
</dbReference>
<evidence type="ECO:0000256" key="1">
    <source>
        <dbReference type="ARBA" id="ARBA00001782"/>
    </source>
</evidence>
<dbReference type="InterPro" id="IPR013785">
    <property type="entry name" value="Aldolase_TIM"/>
</dbReference>
<feature type="binding site" evidence="10">
    <location>
        <position position="66"/>
    </location>
    <ligand>
        <name>a divalent metal cation</name>
        <dbReference type="ChEBI" id="CHEBI:60240"/>
    </ligand>
</feature>
<evidence type="ECO:0000256" key="7">
    <source>
        <dbReference type="ARBA" id="ARBA00013188"/>
    </source>
</evidence>
<feature type="binding site" evidence="10">
    <location>
        <begin position="142"/>
        <end position="145"/>
    </location>
    <ligand>
        <name>substrate</name>
    </ligand>
</feature>
<protein>
    <recommendedName>
        <fullName evidence="7 10">Ribulose-phosphate 3-epimerase</fullName>
        <ecNumber evidence="7 10">5.1.3.1</ecNumber>
    </recommendedName>
</protein>
<dbReference type="PROSITE" id="PS01086">
    <property type="entry name" value="RIBUL_P_3_EPIMER_2"/>
    <property type="match status" value="1"/>
</dbReference>
<feature type="binding site" evidence="10">
    <location>
        <begin position="175"/>
        <end position="177"/>
    </location>
    <ligand>
        <name>substrate</name>
    </ligand>
</feature>
<keyword evidence="13" id="KW-1185">Reference proteome</keyword>
<keyword evidence="8 10" id="KW-0479">Metal-binding</keyword>
<feature type="active site" description="Proton acceptor" evidence="10">
    <location>
        <position position="35"/>
    </location>
</feature>
<evidence type="ECO:0000256" key="8">
    <source>
        <dbReference type="ARBA" id="ARBA00022723"/>
    </source>
</evidence>
<dbReference type="NCBIfam" id="NF004076">
    <property type="entry name" value="PRK05581.1-4"/>
    <property type="match status" value="1"/>
</dbReference>
<evidence type="ECO:0000256" key="10">
    <source>
        <dbReference type="HAMAP-Rule" id="MF_02227"/>
    </source>
</evidence>
<dbReference type="HAMAP" id="MF_02227">
    <property type="entry name" value="RPE"/>
    <property type="match status" value="1"/>
</dbReference>
<name>A0ABV9JB24_9LACT</name>
<evidence type="ECO:0000313" key="12">
    <source>
        <dbReference type="EMBL" id="MFC4651900.1"/>
    </source>
</evidence>
<evidence type="ECO:0000256" key="2">
    <source>
        <dbReference type="ARBA" id="ARBA00001936"/>
    </source>
</evidence>
<evidence type="ECO:0000313" key="13">
    <source>
        <dbReference type="Proteomes" id="UP001595987"/>
    </source>
</evidence>
<dbReference type="InterPro" id="IPR026019">
    <property type="entry name" value="Ribul_P_3_epim"/>
</dbReference>
<dbReference type="PROSITE" id="PS01085">
    <property type="entry name" value="RIBUL_P_3_EPIMER_1"/>
    <property type="match status" value="1"/>
</dbReference>
<dbReference type="EMBL" id="JBHSGD010000004">
    <property type="protein sequence ID" value="MFC4651900.1"/>
    <property type="molecule type" value="Genomic_DNA"/>
</dbReference>
<comment type="caution">
    <text evidence="12">The sequence shown here is derived from an EMBL/GenBank/DDBJ whole genome shotgun (WGS) entry which is preliminary data.</text>
</comment>
<accession>A0ABV9JB24</accession>
<keyword evidence="9 10" id="KW-0413">Isomerase</keyword>